<dbReference type="Proteomes" id="UP000430466">
    <property type="component" value="Unassembled WGS sequence"/>
</dbReference>
<sequence>MLAKTFKVAKEDYEISADVLLENKDLLVSLTGGDIPHLGGVVTFDFKSKKISKTFFESHDGRKHKDIFLAEQFAEKIKDHLNGNLCVTAGVHIDGITEKQIDASFVMVDELAQAILNWQNEKIKQARTPQYTTHLKRDREGHLI</sequence>
<gene>
    <name evidence="2" type="ORF">GDZ32_08330</name>
</gene>
<feature type="domain" description="Prenylated flavin chaperone LpdD-like" evidence="1">
    <location>
        <begin position="10"/>
        <end position="118"/>
    </location>
</feature>
<evidence type="ECO:0000259" key="1">
    <source>
        <dbReference type="Pfam" id="PF21758"/>
    </source>
</evidence>
<dbReference type="RefSeq" id="WP_152724293.1">
    <property type="nucleotide sequence ID" value="NZ_WHOE01000098.1"/>
</dbReference>
<accession>A0A6A7K2P3</accession>
<proteinExistence type="predicted"/>
<protein>
    <recommendedName>
        <fullName evidence="1">Prenylated flavin chaperone LpdD-like domain-containing protein</fullName>
    </recommendedName>
</protein>
<dbReference type="AlphaFoldDB" id="A0A6A7K2P3"/>
<reference evidence="2 3" key="1">
    <citation type="submission" date="2019-10" db="EMBL/GenBank/DDBJ databases">
        <title>Draft genome sequences of Lactobacillus strains.</title>
        <authorList>
            <person name="Cho G.-S."/>
            <person name="Fagbemigun O."/>
            <person name="Brinks E."/>
            <person name="Franz C.M.A.P."/>
        </authorList>
    </citation>
    <scope>NUCLEOTIDE SEQUENCE [LARGE SCALE GENOMIC DNA]</scope>
    <source>
        <strain evidence="2 3">313</strain>
    </source>
</reference>
<evidence type="ECO:0000313" key="2">
    <source>
        <dbReference type="EMBL" id="MPW14861.1"/>
    </source>
</evidence>
<dbReference type="EMBL" id="WHOE01000098">
    <property type="protein sequence ID" value="MPW14861.1"/>
    <property type="molecule type" value="Genomic_DNA"/>
</dbReference>
<evidence type="ECO:0000313" key="3">
    <source>
        <dbReference type="Proteomes" id="UP000430466"/>
    </source>
</evidence>
<name>A0A6A7K2P3_LACHE</name>
<organism evidence="2 3">
    <name type="scientific">Lactobacillus helveticus</name>
    <name type="common">Lactobacillus suntoryeus</name>
    <dbReference type="NCBI Taxonomy" id="1587"/>
    <lineage>
        <taxon>Bacteria</taxon>
        <taxon>Bacillati</taxon>
        <taxon>Bacillota</taxon>
        <taxon>Bacilli</taxon>
        <taxon>Lactobacillales</taxon>
        <taxon>Lactobacillaceae</taxon>
        <taxon>Lactobacillus</taxon>
    </lineage>
</organism>
<dbReference type="InterPro" id="IPR048844">
    <property type="entry name" value="LpdD_chaperone-like"/>
</dbReference>
<comment type="caution">
    <text evidence="2">The sequence shown here is derived from an EMBL/GenBank/DDBJ whole genome shotgun (WGS) entry which is preliminary data.</text>
</comment>
<dbReference type="Pfam" id="PF21758">
    <property type="entry name" value="PAC_bac"/>
    <property type="match status" value="1"/>
</dbReference>